<dbReference type="SUPFAM" id="SSF53098">
    <property type="entry name" value="Ribonuclease H-like"/>
    <property type="match status" value="1"/>
</dbReference>
<dbReference type="InterPro" id="IPR012337">
    <property type="entry name" value="RNaseH-like_sf"/>
</dbReference>
<evidence type="ECO:0000313" key="3">
    <source>
        <dbReference type="Proteomes" id="UP000439752"/>
    </source>
</evidence>
<dbReference type="AlphaFoldDB" id="A0A653I6I7"/>
<keyword evidence="3" id="KW-1185">Reference proteome</keyword>
<gene>
    <name evidence="2" type="ORF">EXIGUO9Y_190100</name>
</gene>
<name>A0A653I6I7_9BACL</name>
<dbReference type="CDD" id="cd09279">
    <property type="entry name" value="RNase_HI_like"/>
    <property type="match status" value="1"/>
</dbReference>
<dbReference type="InterPro" id="IPR002156">
    <property type="entry name" value="RNaseH_domain"/>
</dbReference>
<evidence type="ECO:0000259" key="1">
    <source>
        <dbReference type="Pfam" id="PF13456"/>
    </source>
</evidence>
<proteinExistence type="predicted"/>
<dbReference type="GO" id="GO:0003676">
    <property type="term" value="F:nucleic acid binding"/>
    <property type="evidence" value="ECO:0007669"/>
    <property type="project" value="InterPro"/>
</dbReference>
<protein>
    <submittedName>
        <fullName evidence="2">Ribonuclease H</fullName>
    </submittedName>
</protein>
<organism evidence="2 3">
    <name type="scientific">Exiguobacterium oxidotolerans</name>
    <dbReference type="NCBI Taxonomy" id="223958"/>
    <lineage>
        <taxon>Bacteria</taxon>
        <taxon>Bacillati</taxon>
        <taxon>Bacillota</taxon>
        <taxon>Bacilli</taxon>
        <taxon>Bacillales</taxon>
        <taxon>Bacillales Family XII. Incertae Sedis</taxon>
        <taxon>Exiguobacterium</taxon>
    </lineage>
</organism>
<dbReference type="InterPro" id="IPR036397">
    <property type="entry name" value="RNaseH_sf"/>
</dbReference>
<feature type="domain" description="RNase H type-1" evidence="1">
    <location>
        <begin position="6"/>
        <end position="125"/>
    </location>
</feature>
<dbReference type="Pfam" id="PF13456">
    <property type="entry name" value="RVT_3"/>
    <property type="match status" value="1"/>
</dbReference>
<dbReference type="Gene3D" id="3.30.420.10">
    <property type="entry name" value="Ribonuclease H-like superfamily/Ribonuclease H"/>
    <property type="match status" value="1"/>
</dbReference>
<reference evidence="2 3" key="1">
    <citation type="submission" date="2019-10" db="EMBL/GenBank/DDBJ databases">
        <authorList>
            <person name="Karimi E."/>
        </authorList>
    </citation>
    <scope>NUCLEOTIDE SEQUENCE [LARGE SCALE GENOMIC DNA]</scope>
    <source>
        <strain evidence="2">Exiguobacterium sp. 9Y</strain>
    </source>
</reference>
<dbReference type="GO" id="GO:0004523">
    <property type="term" value="F:RNA-DNA hybrid ribonuclease activity"/>
    <property type="evidence" value="ECO:0007669"/>
    <property type="project" value="InterPro"/>
</dbReference>
<dbReference type="Proteomes" id="UP000439752">
    <property type="component" value="Unassembled WGS sequence"/>
</dbReference>
<accession>A0A653I6I7</accession>
<sequence>MVEMYFDGAVRPSNDDATVGIFCKNSAGEVIERTFRITAVNNHEAEFQAFARAVELAEELLNAGESVFSFRTDSEAVSLAVEREFAKNKRIQVYFDPAFERYSQLPLAFVKWIPRSENKADRVAREALNEF</sequence>
<evidence type="ECO:0000313" key="2">
    <source>
        <dbReference type="EMBL" id="VWX34680.1"/>
    </source>
</evidence>
<dbReference type="RefSeq" id="WP_029330538.1">
    <property type="nucleotide sequence ID" value="NZ_LR732311.1"/>
</dbReference>
<dbReference type="EMBL" id="CABWKQ010000011">
    <property type="protein sequence ID" value="VWX34680.1"/>
    <property type="molecule type" value="Genomic_DNA"/>
</dbReference>